<dbReference type="KEGG" id="xfa:XF_2569"/>
<reference evidence="2 3" key="1">
    <citation type="journal article" date="2000" name="Nature">
        <title>The genome sequence of the plant pathogen Xylella fastidiosa.</title>
        <authorList>
            <person name="Simpson A.J."/>
            <person name="Reinach F.C."/>
            <person name="Arruda P."/>
            <person name="Abreu F.A."/>
            <person name="Acencio M."/>
            <person name="Alvarenga R."/>
            <person name="Alves L.M."/>
            <person name="Araya J.E."/>
            <person name="Baia G.S."/>
            <person name="Baptista C.S."/>
            <person name="Barros M.H."/>
            <person name="Bonaccorsi E.D."/>
            <person name="Bordin S."/>
            <person name="Bove J.M."/>
            <person name="Briones M.R."/>
            <person name="Bueno M.R."/>
            <person name="Camargo A.A."/>
            <person name="Camargo L.E."/>
            <person name="Carraro D.M."/>
            <person name="Carrer H."/>
            <person name="Colauto N.B."/>
            <person name="Colombo C."/>
            <person name="Costa F.F."/>
            <person name="Costa M.C."/>
            <person name="Costa-Neto C.M."/>
            <person name="Coutinho L.L."/>
            <person name="Cristofani M."/>
            <person name="Dias-Neto E."/>
            <person name="Docena C."/>
            <person name="El-Dorry H."/>
            <person name="Facincani A.P."/>
            <person name="Ferreira A.J."/>
            <person name="Ferreira V.C."/>
            <person name="Ferro J.A."/>
            <person name="Fraga J.S."/>
            <person name="Franca S.C."/>
            <person name="Franco M.C."/>
            <person name="Frohme M."/>
            <person name="Furlan L.R."/>
            <person name="Garnier M."/>
            <person name="Goldman G.H."/>
            <person name="Goldman M.H."/>
            <person name="Gomes S.L."/>
            <person name="Gruber A."/>
            <person name="Ho P.L."/>
            <person name="Hoheisel J.D."/>
            <person name="Junqueira M.L."/>
            <person name="Kemper E.L."/>
            <person name="Kitajima J.P."/>
            <person name="Krieger J.E."/>
            <person name="Kuramae E.E."/>
            <person name="Laigret F."/>
            <person name="Lambais M.R."/>
            <person name="Leite L.C."/>
            <person name="Lemos E.G."/>
            <person name="Lemos M.V."/>
            <person name="Lopes S.A."/>
            <person name="Lopes C.R."/>
            <person name="Machado J.A."/>
            <person name="Machado M.A."/>
            <person name="Madeira A.M."/>
            <person name="Madeira H.M."/>
            <person name="Marino C.L."/>
            <person name="Marques M.V."/>
            <person name="Martins E.A."/>
            <person name="Martins E.M."/>
            <person name="Matsukuma A.Y."/>
            <person name="Menck C.F."/>
            <person name="Miracca E.C."/>
            <person name="Miyaki C.Y."/>
            <person name="Monteriro-Vitorello C.B."/>
            <person name="Moon D.H."/>
            <person name="Nagai M.A."/>
            <person name="Nascimento A.L."/>
            <person name="Netto L.E."/>
            <person name="Nhani A.Jr."/>
            <person name="Nobrega F.G."/>
            <person name="Nunes L.R."/>
            <person name="Oliveira M.A."/>
            <person name="de Oliveira M.C."/>
            <person name="de Oliveira R.C."/>
            <person name="Palmieri D.A."/>
            <person name="Paris A."/>
            <person name="Peixoto B.R."/>
            <person name="Pereira G.A."/>
            <person name="Pereira H.A.Jr."/>
            <person name="Pesquero J.B."/>
            <person name="Quaggio R.B."/>
            <person name="Roberto P.G."/>
            <person name="Rodrigues V."/>
            <person name="de M Rosa A.J."/>
            <person name="de Rosa V.E.Jr."/>
            <person name="de Sa R.G."/>
            <person name="Santelli R.V."/>
            <person name="Sawasaki H.E."/>
            <person name="da Silva A.C."/>
            <person name="da Silva A.M."/>
            <person name="da Silva F.R."/>
            <person name="da Silva W.A.Jr."/>
            <person name="da Silveira J.F."/>
            <person name="Silvestri M.L."/>
            <person name="Siqueira W.J."/>
            <person name="de Souza A.A."/>
            <person name="de Souza A.P."/>
            <person name="Terenzi M.F."/>
            <person name="Truffi D."/>
            <person name="Tsai S.M."/>
            <person name="Tsuhako M.H."/>
            <person name="Vallada H."/>
            <person name="Van Sluys M.A."/>
            <person name="Verjovski-Almeida S."/>
            <person name="Vettore A.L."/>
            <person name="Zago M.A."/>
            <person name="Zatz M."/>
            <person name="Meidanis J."/>
            <person name="Setubal J.C."/>
        </authorList>
    </citation>
    <scope>NUCLEOTIDE SEQUENCE [LARGE SCALE GENOMIC DNA]</scope>
    <source>
        <strain evidence="2 3">9a5c</strain>
    </source>
</reference>
<sequence length="71" mass="7467">MGEAVCEQSMRLASDKAPTGVIAASGVSQCGNALLQIQLCMSKRNMAWLCSLKVVVVFNTVLTCAAHGICH</sequence>
<keyword evidence="1" id="KW-0812">Transmembrane</keyword>
<feature type="transmembrane region" description="Helical" evidence="1">
    <location>
        <begin position="46"/>
        <end position="69"/>
    </location>
</feature>
<evidence type="ECO:0000313" key="3">
    <source>
        <dbReference type="Proteomes" id="UP000000812"/>
    </source>
</evidence>
<proteinExistence type="predicted"/>
<keyword evidence="1" id="KW-1133">Transmembrane helix</keyword>
<dbReference type="Proteomes" id="UP000000812">
    <property type="component" value="Chromosome"/>
</dbReference>
<dbReference type="AlphaFoldDB" id="Q9PAE9"/>
<keyword evidence="1" id="KW-0472">Membrane</keyword>
<organism evidence="2 3">
    <name type="scientific">Xylella fastidiosa (strain 9a5c)</name>
    <dbReference type="NCBI Taxonomy" id="160492"/>
    <lineage>
        <taxon>Bacteria</taxon>
        <taxon>Pseudomonadati</taxon>
        <taxon>Pseudomonadota</taxon>
        <taxon>Gammaproteobacteria</taxon>
        <taxon>Lysobacterales</taxon>
        <taxon>Lysobacteraceae</taxon>
        <taxon>Xylella</taxon>
    </lineage>
</organism>
<evidence type="ECO:0000256" key="1">
    <source>
        <dbReference type="SAM" id="Phobius"/>
    </source>
</evidence>
<dbReference type="HOGENOM" id="CLU_2739179_0_0_6"/>
<evidence type="ECO:0000313" key="2">
    <source>
        <dbReference type="EMBL" id="AAF85366.1"/>
    </source>
</evidence>
<dbReference type="PIR" id="D82541">
    <property type="entry name" value="D82541"/>
</dbReference>
<dbReference type="EMBL" id="AE003849">
    <property type="protein sequence ID" value="AAF85366.1"/>
    <property type="molecule type" value="Genomic_DNA"/>
</dbReference>
<name>Q9PAE9_XYLFA</name>
<protein>
    <submittedName>
        <fullName evidence="2">Uncharacterized protein</fullName>
    </submittedName>
</protein>
<accession>Q9PAE9</accession>
<gene>
    <name evidence="2" type="ordered locus">XF_2569</name>
</gene>